<organism evidence="2 3">
    <name type="scientific">Hyaloscypha bicolor E</name>
    <dbReference type="NCBI Taxonomy" id="1095630"/>
    <lineage>
        <taxon>Eukaryota</taxon>
        <taxon>Fungi</taxon>
        <taxon>Dikarya</taxon>
        <taxon>Ascomycota</taxon>
        <taxon>Pezizomycotina</taxon>
        <taxon>Leotiomycetes</taxon>
        <taxon>Helotiales</taxon>
        <taxon>Hyaloscyphaceae</taxon>
        <taxon>Hyaloscypha</taxon>
        <taxon>Hyaloscypha bicolor</taxon>
    </lineage>
</organism>
<feature type="compositionally biased region" description="Pro residues" evidence="1">
    <location>
        <begin position="80"/>
        <end position="94"/>
    </location>
</feature>
<sequence>MRRFSSASPVETGSGHLNGALTRLASSEVNTSAMHSVESLNPKRSRLTLNMRNSARNLLQRRPKSSTSSSTSITTELPAISPPPLAPGDQPTPIPLGQKVSAKEIRDLNELIRKRYALDVEIWSKRDCRPRDRKVIEDKMRRSDATLTKIMSTVRSWDRLEVWESDADWQRMRAIRDRLEGEGGKRIWKGNPPWDP</sequence>
<evidence type="ECO:0000313" key="3">
    <source>
        <dbReference type="Proteomes" id="UP000235371"/>
    </source>
</evidence>
<name>A0A2J6SIX8_9HELO</name>
<gene>
    <name evidence="2" type="ORF">K444DRAFT_670385</name>
</gene>
<dbReference type="InParanoid" id="A0A2J6SIX8"/>
<dbReference type="RefSeq" id="XP_024727636.1">
    <property type="nucleotide sequence ID" value="XM_024887618.1"/>
</dbReference>
<dbReference type="GeneID" id="36595694"/>
<dbReference type="OrthoDB" id="4127862at2759"/>
<dbReference type="Proteomes" id="UP000235371">
    <property type="component" value="Unassembled WGS sequence"/>
</dbReference>
<protein>
    <submittedName>
        <fullName evidence="2">Uncharacterized protein</fullName>
    </submittedName>
</protein>
<proteinExistence type="predicted"/>
<keyword evidence="3" id="KW-1185">Reference proteome</keyword>
<evidence type="ECO:0000256" key="1">
    <source>
        <dbReference type="SAM" id="MobiDB-lite"/>
    </source>
</evidence>
<dbReference type="AlphaFoldDB" id="A0A2J6SIX8"/>
<feature type="compositionally biased region" description="Low complexity" evidence="1">
    <location>
        <begin position="65"/>
        <end position="75"/>
    </location>
</feature>
<accession>A0A2J6SIX8</accession>
<evidence type="ECO:0000313" key="2">
    <source>
        <dbReference type="EMBL" id="PMD50732.1"/>
    </source>
</evidence>
<feature type="region of interest" description="Disordered" evidence="1">
    <location>
        <begin position="55"/>
        <end position="96"/>
    </location>
</feature>
<reference evidence="2 3" key="1">
    <citation type="submission" date="2016-04" db="EMBL/GenBank/DDBJ databases">
        <title>A degradative enzymes factory behind the ericoid mycorrhizal symbiosis.</title>
        <authorList>
            <consortium name="DOE Joint Genome Institute"/>
            <person name="Martino E."/>
            <person name="Morin E."/>
            <person name="Grelet G."/>
            <person name="Kuo A."/>
            <person name="Kohler A."/>
            <person name="Daghino S."/>
            <person name="Barry K."/>
            <person name="Choi C."/>
            <person name="Cichocki N."/>
            <person name="Clum A."/>
            <person name="Copeland A."/>
            <person name="Hainaut M."/>
            <person name="Haridas S."/>
            <person name="Labutti K."/>
            <person name="Lindquist E."/>
            <person name="Lipzen A."/>
            <person name="Khouja H.-R."/>
            <person name="Murat C."/>
            <person name="Ohm R."/>
            <person name="Olson A."/>
            <person name="Spatafora J."/>
            <person name="Veneault-Fourrey C."/>
            <person name="Henrissat B."/>
            <person name="Grigoriev I."/>
            <person name="Martin F."/>
            <person name="Perotto S."/>
        </authorList>
    </citation>
    <scope>NUCLEOTIDE SEQUENCE [LARGE SCALE GENOMIC DNA]</scope>
    <source>
        <strain evidence="2 3">E</strain>
    </source>
</reference>
<dbReference type="EMBL" id="KZ613913">
    <property type="protein sequence ID" value="PMD50732.1"/>
    <property type="molecule type" value="Genomic_DNA"/>
</dbReference>